<dbReference type="AlphaFoldDB" id="A0A1M4V1E9"/>
<gene>
    <name evidence="1" type="ORF">SAMN02745190_00847</name>
</gene>
<dbReference type="RefSeq" id="WP_159430465.1">
    <property type="nucleotide sequence ID" value="NZ_FQUG01000003.1"/>
</dbReference>
<protein>
    <submittedName>
        <fullName evidence="1">Uncharacterized protein</fullName>
    </submittedName>
</protein>
<evidence type="ECO:0000313" key="1">
    <source>
        <dbReference type="EMBL" id="SHE62722.1"/>
    </source>
</evidence>
<proteinExistence type="predicted"/>
<dbReference type="EMBL" id="FQUG01000003">
    <property type="protein sequence ID" value="SHE62722.1"/>
    <property type="molecule type" value="Genomic_DNA"/>
</dbReference>
<evidence type="ECO:0000313" key="2">
    <source>
        <dbReference type="Proteomes" id="UP000184404"/>
    </source>
</evidence>
<name>A0A1M4V1E9_9FIRM</name>
<sequence>MTTKFDIGMARLLMMACDADARSDTCSAAAVYADTVLLSDAAGVYSECINKYDELFGE</sequence>
<accession>A0A1M4V1E9</accession>
<organism evidence="1 2">
    <name type="scientific">Schwartzia succinivorans DSM 10502</name>
    <dbReference type="NCBI Taxonomy" id="1123243"/>
    <lineage>
        <taxon>Bacteria</taxon>
        <taxon>Bacillati</taxon>
        <taxon>Bacillota</taxon>
        <taxon>Negativicutes</taxon>
        <taxon>Selenomonadales</taxon>
        <taxon>Selenomonadaceae</taxon>
        <taxon>Schwartzia</taxon>
    </lineage>
</organism>
<keyword evidence="2" id="KW-1185">Reference proteome</keyword>
<dbReference type="STRING" id="1123243.SAMN02745190_00847"/>
<dbReference type="Proteomes" id="UP000184404">
    <property type="component" value="Unassembled WGS sequence"/>
</dbReference>
<reference evidence="1 2" key="1">
    <citation type="submission" date="2016-11" db="EMBL/GenBank/DDBJ databases">
        <authorList>
            <person name="Jaros S."/>
            <person name="Januszkiewicz K."/>
            <person name="Wedrychowicz H."/>
        </authorList>
    </citation>
    <scope>NUCLEOTIDE SEQUENCE [LARGE SCALE GENOMIC DNA]</scope>
    <source>
        <strain evidence="1 2">DSM 10502</strain>
    </source>
</reference>